<reference evidence="3 4" key="1">
    <citation type="submission" date="2018-06" db="EMBL/GenBank/DDBJ databases">
        <title>Comparative genomics reveals the genomic features of Rhizophagus irregularis, R. cerebriforme, R. diaphanum and Gigaspora rosea, and their symbiotic lifestyle signature.</title>
        <authorList>
            <person name="Morin E."/>
            <person name="San Clemente H."/>
            <person name="Chen E.C.H."/>
            <person name="De La Providencia I."/>
            <person name="Hainaut M."/>
            <person name="Kuo A."/>
            <person name="Kohler A."/>
            <person name="Murat C."/>
            <person name="Tang N."/>
            <person name="Roy S."/>
            <person name="Loubradou J."/>
            <person name="Henrissat B."/>
            <person name="Grigoriev I.V."/>
            <person name="Corradi N."/>
            <person name="Roux C."/>
            <person name="Martin F.M."/>
        </authorList>
    </citation>
    <scope>NUCLEOTIDE SEQUENCE [LARGE SCALE GENOMIC DNA]</scope>
    <source>
        <strain evidence="3 4">DAOM 194757</strain>
    </source>
</reference>
<protein>
    <recommendedName>
        <fullName evidence="2">Serine-threonine/tyrosine-protein kinase catalytic domain-containing protein</fullName>
    </recommendedName>
</protein>
<evidence type="ECO:0000256" key="1">
    <source>
        <dbReference type="SAM" id="Phobius"/>
    </source>
</evidence>
<dbReference type="AlphaFoldDB" id="A0A397UI34"/>
<gene>
    <name evidence="3" type="ORF">C2G38_233566</name>
</gene>
<evidence type="ECO:0000313" key="3">
    <source>
        <dbReference type="EMBL" id="RIB09880.1"/>
    </source>
</evidence>
<dbReference type="Pfam" id="PF07714">
    <property type="entry name" value="PK_Tyr_Ser-Thr"/>
    <property type="match status" value="1"/>
</dbReference>
<accession>A0A397UI34</accession>
<dbReference type="Proteomes" id="UP000266673">
    <property type="component" value="Unassembled WGS sequence"/>
</dbReference>
<name>A0A397UI34_9GLOM</name>
<keyword evidence="1" id="KW-0472">Membrane</keyword>
<dbReference type="STRING" id="44941.A0A397UI34"/>
<dbReference type="EMBL" id="QKWP01001316">
    <property type="protein sequence ID" value="RIB09880.1"/>
    <property type="molecule type" value="Genomic_DNA"/>
</dbReference>
<dbReference type="Gene3D" id="1.10.510.10">
    <property type="entry name" value="Transferase(Phosphotransferase) domain 1"/>
    <property type="match status" value="1"/>
</dbReference>
<feature type="domain" description="Serine-threonine/tyrosine-protein kinase catalytic" evidence="2">
    <location>
        <begin position="18"/>
        <end position="68"/>
    </location>
</feature>
<dbReference type="InterPro" id="IPR001245">
    <property type="entry name" value="Ser-Thr/Tyr_kinase_cat_dom"/>
</dbReference>
<evidence type="ECO:0000259" key="2">
    <source>
        <dbReference type="Pfam" id="PF07714"/>
    </source>
</evidence>
<keyword evidence="4" id="KW-1185">Reference proteome</keyword>
<dbReference type="InterPro" id="IPR011009">
    <property type="entry name" value="Kinase-like_dom_sf"/>
</dbReference>
<organism evidence="3 4">
    <name type="scientific">Gigaspora rosea</name>
    <dbReference type="NCBI Taxonomy" id="44941"/>
    <lineage>
        <taxon>Eukaryota</taxon>
        <taxon>Fungi</taxon>
        <taxon>Fungi incertae sedis</taxon>
        <taxon>Mucoromycota</taxon>
        <taxon>Glomeromycotina</taxon>
        <taxon>Glomeromycetes</taxon>
        <taxon>Diversisporales</taxon>
        <taxon>Gigasporaceae</taxon>
        <taxon>Gigaspora</taxon>
    </lineage>
</organism>
<dbReference type="GO" id="GO:0004672">
    <property type="term" value="F:protein kinase activity"/>
    <property type="evidence" value="ECO:0007669"/>
    <property type="project" value="InterPro"/>
</dbReference>
<comment type="caution">
    <text evidence="3">The sequence shown here is derived from an EMBL/GenBank/DDBJ whole genome shotgun (WGS) entry which is preliminary data.</text>
</comment>
<proteinExistence type="predicted"/>
<dbReference type="OrthoDB" id="2439369at2759"/>
<evidence type="ECO:0000313" key="4">
    <source>
        <dbReference type="Proteomes" id="UP000266673"/>
    </source>
</evidence>
<keyword evidence="1" id="KW-1133">Transmembrane helix</keyword>
<keyword evidence="1" id="KW-0812">Transmembrane</keyword>
<dbReference type="SUPFAM" id="SSF56112">
    <property type="entry name" value="Protein kinase-like (PK-like)"/>
    <property type="match status" value="1"/>
</dbReference>
<feature type="transmembrane region" description="Helical" evidence="1">
    <location>
        <begin position="21"/>
        <end position="38"/>
    </location>
</feature>
<feature type="transmembrane region" description="Helical" evidence="1">
    <location>
        <begin position="91"/>
        <end position="112"/>
    </location>
</feature>
<sequence length="130" mass="15612">MAPEQMEKYKDFNKREKNEKVYTFNCEMFSFGMLMWELCYEKVPYDGWGMSQIIEHVLKGKREDVSKGKFKNLDDKEIQIEFINLISKGKFIIIIIIICLMQILIYFFLIFVNSMDSKSRFTNFYYGTKS</sequence>